<sequence>MWAGPIIRRLTPKRLCLWLASSEAVELQLQLQPEQAEPLEFDAKQLQPFVQQLQLAGKLHLVLLDLELSEALPTERWISYDLQLKTSSSDWQNWRQWADDLVYPGRDLPGFILKPKVHSVLHGSCRKPHFGAGDGLVCADQQLAETNPAEWPSLLMLSGDQVYTDDVAAPMLYAIHQLIAKLEFADETLPCATLSSSHELHSKTPYYYQREKLLPATEASYQVLKQLFQGAKKPVFTTDSAHNHLISMAEVFSMYLLVWSPAPWQELELQMPQAQLNSFSPERQKRCATYSKNLTEFKAGLSQVRRVMAHLPVAMMFDDHDITDDWNLTAEWEKTAYEHPFSRRIIGNALMGYLLFQGFGNAPEKVQKLMPLCQQALSQPGSEAHDECINSLLKFSEWHYSWPTQPPLLVLDTRTQRWRSELSMAKPSGLMDWEAITELQQQLLGYEAVLLVSPAPVFGVKLIETIQRIFTSFGKPLMVDAENWMTHPGSAYALLNLFRHPKTPRNFVILSGDVHYSFVFQVALKHKQQSPAIWQITSSGLKNEFPHKLLAILDTANRWLYASRSPLNWFTKRRRMKITHHKPMGESKGRRLVNAAGIGLVELTAEGVPCKIVQLCADGDTVSFELEKGDDELTQDYSL</sequence>
<dbReference type="SUPFAM" id="SSF56300">
    <property type="entry name" value="Metallo-dependent phosphatases"/>
    <property type="match status" value="1"/>
</dbReference>
<keyword evidence="3" id="KW-1185">Reference proteome</keyword>
<dbReference type="InterPro" id="IPR038607">
    <property type="entry name" value="PhoD-like_sf"/>
</dbReference>
<accession>A0A5C8M2M3</accession>
<dbReference type="Proteomes" id="UP000321814">
    <property type="component" value="Unassembled WGS sequence"/>
</dbReference>
<dbReference type="InterPro" id="IPR018946">
    <property type="entry name" value="PhoD-like_MPP"/>
</dbReference>
<dbReference type="PANTHER" id="PTHR37031">
    <property type="entry name" value="METALLOPHOSPHATASE BINDING DOMAIN PROTEIN"/>
    <property type="match status" value="1"/>
</dbReference>
<organism evidence="2 3">
    <name type="scientific">Rheinheimera tangshanensis</name>
    <dbReference type="NCBI Taxonomy" id="400153"/>
    <lineage>
        <taxon>Bacteria</taxon>
        <taxon>Pseudomonadati</taxon>
        <taxon>Pseudomonadota</taxon>
        <taxon>Gammaproteobacteria</taxon>
        <taxon>Chromatiales</taxon>
        <taxon>Chromatiaceae</taxon>
        <taxon>Rheinheimera</taxon>
    </lineage>
</organism>
<dbReference type="PANTHER" id="PTHR37031:SF2">
    <property type="entry name" value="PHOD-LIKE PHOSPHATASE METALLOPHOSPHATASE DOMAIN-CONTAINING PROTEIN"/>
    <property type="match status" value="1"/>
</dbReference>
<name>A0A5C8M2M3_9GAMM</name>
<reference evidence="2 3" key="1">
    <citation type="submission" date="2019-08" db="EMBL/GenBank/DDBJ databases">
        <title>Draft genome analysis of Rheinheimera tangshanensis isolated from the roots of fresh rice plants (Oryza sativa).</title>
        <authorList>
            <person name="Yu Q."/>
            <person name="Qi Y."/>
            <person name="Zhang H."/>
            <person name="Pu J."/>
        </authorList>
    </citation>
    <scope>NUCLEOTIDE SEQUENCE [LARGE SCALE GENOMIC DNA]</scope>
    <source>
        <strain evidence="2 3">JA3-B52</strain>
    </source>
</reference>
<comment type="caution">
    <text evidence="2">The sequence shown here is derived from an EMBL/GenBank/DDBJ whole genome shotgun (WGS) entry which is preliminary data.</text>
</comment>
<dbReference type="OrthoDB" id="9795624at2"/>
<evidence type="ECO:0000313" key="2">
    <source>
        <dbReference type="EMBL" id="TXK83367.1"/>
    </source>
</evidence>
<dbReference type="AlphaFoldDB" id="A0A5C8M2M3"/>
<evidence type="ECO:0000313" key="3">
    <source>
        <dbReference type="Proteomes" id="UP000321814"/>
    </source>
</evidence>
<evidence type="ECO:0000259" key="1">
    <source>
        <dbReference type="Pfam" id="PF09423"/>
    </source>
</evidence>
<dbReference type="CDD" id="cd07389">
    <property type="entry name" value="MPP_PhoD"/>
    <property type="match status" value="1"/>
</dbReference>
<gene>
    <name evidence="2" type="ORF">FU839_00785</name>
</gene>
<protein>
    <submittedName>
        <fullName evidence="2">Alkaline phosphatase family protein</fullName>
    </submittedName>
</protein>
<dbReference type="Pfam" id="PF09423">
    <property type="entry name" value="PhoD"/>
    <property type="match status" value="1"/>
</dbReference>
<feature type="domain" description="PhoD-like phosphatase metallophosphatase" evidence="1">
    <location>
        <begin position="302"/>
        <end position="574"/>
    </location>
</feature>
<dbReference type="InterPro" id="IPR029052">
    <property type="entry name" value="Metallo-depent_PP-like"/>
</dbReference>
<dbReference type="Gene3D" id="3.60.21.70">
    <property type="entry name" value="PhoD-like phosphatase"/>
    <property type="match status" value="1"/>
</dbReference>
<proteinExistence type="predicted"/>
<dbReference type="EMBL" id="VRLR01000001">
    <property type="protein sequence ID" value="TXK83367.1"/>
    <property type="molecule type" value="Genomic_DNA"/>
</dbReference>